<accession>A0A844G558</accession>
<proteinExistence type="inferred from homology"/>
<keyword evidence="7" id="KW-1185">Reference proteome</keyword>
<comment type="similarity">
    <text evidence="1">Belongs to the 'GDXG' lipolytic enzyme family.</text>
</comment>
<feature type="region of interest" description="Disordered" evidence="4">
    <location>
        <begin position="90"/>
        <end position="113"/>
    </location>
</feature>
<dbReference type="PROSITE" id="PS01174">
    <property type="entry name" value="LIPASE_GDXG_SER"/>
    <property type="match status" value="1"/>
</dbReference>
<dbReference type="EMBL" id="VUNS01000010">
    <property type="protein sequence ID" value="MST97489.1"/>
    <property type="molecule type" value="Genomic_DNA"/>
</dbReference>
<dbReference type="Proteomes" id="UP000435649">
    <property type="component" value="Unassembled WGS sequence"/>
</dbReference>
<name>A0A844G558_9BACT</name>
<dbReference type="InterPro" id="IPR029058">
    <property type="entry name" value="AB_hydrolase_fold"/>
</dbReference>
<evidence type="ECO:0000313" key="7">
    <source>
        <dbReference type="Proteomes" id="UP000435649"/>
    </source>
</evidence>
<dbReference type="AlphaFoldDB" id="A0A844G558"/>
<dbReference type="InterPro" id="IPR013094">
    <property type="entry name" value="AB_hydrolase_3"/>
</dbReference>
<keyword evidence="2 6" id="KW-0378">Hydrolase</keyword>
<dbReference type="InterPro" id="IPR050300">
    <property type="entry name" value="GDXG_lipolytic_enzyme"/>
</dbReference>
<dbReference type="PANTHER" id="PTHR48081:SF8">
    <property type="entry name" value="ALPHA_BETA HYDROLASE FOLD-3 DOMAIN-CONTAINING PROTEIN-RELATED"/>
    <property type="match status" value="1"/>
</dbReference>
<feature type="active site" evidence="3">
    <location>
        <position position="276"/>
    </location>
</feature>
<comment type="caution">
    <text evidence="6">The sequence shown here is derived from an EMBL/GenBank/DDBJ whole genome shotgun (WGS) entry which is preliminary data.</text>
</comment>
<protein>
    <submittedName>
        <fullName evidence="6">Alpha/beta hydrolase</fullName>
    </submittedName>
</protein>
<dbReference type="Gene3D" id="3.40.50.1820">
    <property type="entry name" value="alpha/beta hydrolase"/>
    <property type="match status" value="1"/>
</dbReference>
<evidence type="ECO:0000313" key="6">
    <source>
        <dbReference type="EMBL" id="MST97489.1"/>
    </source>
</evidence>
<dbReference type="InterPro" id="IPR033140">
    <property type="entry name" value="Lipase_GDXG_put_SER_AS"/>
</dbReference>
<gene>
    <name evidence="6" type="ORF">FYJ85_10610</name>
</gene>
<dbReference type="Pfam" id="PF07859">
    <property type="entry name" value="Abhydrolase_3"/>
    <property type="match status" value="1"/>
</dbReference>
<evidence type="ECO:0000259" key="5">
    <source>
        <dbReference type="Pfam" id="PF07859"/>
    </source>
</evidence>
<feature type="compositionally biased region" description="Pro residues" evidence="4">
    <location>
        <begin position="93"/>
        <end position="102"/>
    </location>
</feature>
<organism evidence="6 7">
    <name type="scientific">Victivallis lenta</name>
    <dbReference type="NCBI Taxonomy" id="2606640"/>
    <lineage>
        <taxon>Bacteria</taxon>
        <taxon>Pseudomonadati</taxon>
        <taxon>Lentisphaerota</taxon>
        <taxon>Lentisphaeria</taxon>
        <taxon>Victivallales</taxon>
        <taxon>Victivallaceae</taxon>
        <taxon>Victivallis</taxon>
    </lineage>
</organism>
<sequence length="429" mass="46498">MRPSALFPIFTTSKTQPGLTFLFTISHFSKKKNLMTIRSGKIAFSEYIPARMIHMNSTPGKKKPMSPALKRFAALSVIPCLALSGCVSDKAEPAPPPAPESSPAPETCVPVQPETGLHPQAAEFLRRQPAELAARQMEAIREARNGNPAALAPWRLTEEPLLPEGVKILNLEYESEAGPRALRLFLPESAAETPRAAVLYLHGGGWVLGSIQRCSSFCAELALKTGAAVAAPDYRLAPEAPWPAALDDVLAAYNYLTTNADDYNIDPDRLVLAGDSAGGQLAATAALKEFETTEEKPAGLILFYPVVTLEPDSRESWKRCGKGFNLDADLMEEFNAAYVPDPAQRKEPLVSPLNAAPESFPPVLLVTAEYDILRDQATDFAAGLRKAGVPVRVRRYRGAVHGFITFPGLEIFFRQGVEDAASFLDGLGR</sequence>
<evidence type="ECO:0000256" key="3">
    <source>
        <dbReference type="PROSITE-ProRule" id="PRU10038"/>
    </source>
</evidence>
<reference evidence="6 7" key="1">
    <citation type="submission" date="2019-08" db="EMBL/GenBank/DDBJ databases">
        <title>In-depth cultivation of the pig gut microbiome towards novel bacterial diversity and tailored functional studies.</title>
        <authorList>
            <person name="Wylensek D."/>
            <person name="Hitch T.C.A."/>
            <person name="Clavel T."/>
        </authorList>
    </citation>
    <scope>NUCLEOTIDE SEQUENCE [LARGE SCALE GENOMIC DNA]</scope>
    <source>
        <strain evidence="6 7">BBE-744-WT-12</strain>
    </source>
</reference>
<dbReference type="GO" id="GO:0016787">
    <property type="term" value="F:hydrolase activity"/>
    <property type="evidence" value="ECO:0007669"/>
    <property type="project" value="UniProtKB-KW"/>
</dbReference>
<evidence type="ECO:0000256" key="2">
    <source>
        <dbReference type="ARBA" id="ARBA00022801"/>
    </source>
</evidence>
<dbReference type="SUPFAM" id="SSF53474">
    <property type="entry name" value="alpha/beta-Hydrolases"/>
    <property type="match status" value="1"/>
</dbReference>
<evidence type="ECO:0000256" key="4">
    <source>
        <dbReference type="SAM" id="MobiDB-lite"/>
    </source>
</evidence>
<evidence type="ECO:0000256" key="1">
    <source>
        <dbReference type="ARBA" id="ARBA00010515"/>
    </source>
</evidence>
<feature type="domain" description="Alpha/beta hydrolase fold-3" evidence="5">
    <location>
        <begin position="198"/>
        <end position="404"/>
    </location>
</feature>
<dbReference type="PANTHER" id="PTHR48081">
    <property type="entry name" value="AB HYDROLASE SUPERFAMILY PROTEIN C4A8.06C"/>
    <property type="match status" value="1"/>
</dbReference>